<reference evidence="1" key="3">
    <citation type="submission" date="2012-09" db="EMBL/GenBank/DDBJ databases">
        <authorList>
            <consortium name="VectorBase"/>
        </authorList>
    </citation>
    <scope>NUCLEOTIDE SEQUENCE</scope>
    <source>
        <strain evidence="1">Liverpool</strain>
    </source>
</reference>
<name>Q17DR8_AEDAE</name>
<dbReference type="Proteomes" id="UP000682892">
    <property type="component" value="Unassembled WGS sequence"/>
</dbReference>
<proteinExistence type="predicted"/>
<protein>
    <submittedName>
        <fullName evidence="1">AAEL004079-PA</fullName>
    </submittedName>
</protein>
<sequence>MSHTLLLTHRKTIADVYFLRYRRYVICWARNHISYLQFSDSQQEWSLIRWQLSQYTYYSYQID</sequence>
<dbReference type="EMBL" id="CH477291">
    <property type="protein sequence ID" value="EAT44596.1"/>
    <property type="molecule type" value="Genomic_DNA"/>
</dbReference>
<dbReference type="AlphaFoldDB" id="Q17DR8"/>
<evidence type="ECO:0000313" key="1">
    <source>
        <dbReference type="EMBL" id="EAT44596.1"/>
    </source>
</evidence>
<reference evidence="1" key="1">
    <citation type="submission" date="2005-10" db="EMBL/GenBank/DDBJ databases">
        <authorList>
            <person name="Loftus B.J."/>
            <person name="Nene V.M."/>
            <person name="Hannick L.I."/>
            <person name="Bidwell S."/>
            <person name="Haas B."/>
            <person name="Amedeo P."/>
            <person name="Orvis J."/>
            <person name="Wortman J.R."/>
            <person name="White O.R."/>
            <person name="Salzberg S."/>
            <person name="Shumway M."/>
            <person name="Koo H."/>
            <person name="Zhao Y."/>
            <person name="Holmes M."/>
            <person name="Miller J."/>
            <person name="Schatz M."/>
            <person name="Pop M."/>
            <person name="Pai G."/>
            <person name="Utterback T."/>
            <person name="Rogers Y.-H."/>
            <person name="Kravitz S."/>
            <person name="Fraser C.M."/>
        </authorList>
    </citation>
    <scope>NUCLEOTIDE SEQUENCE</scope>
    <source>
        <strain evidence="1">Liverpool</strain>
    </source>
</reference>
<reference evidence="1" key="2">
    <citation type="journal article" date="2007" name="Science">
        <title>Genome sequence of Aedes aegypti, a major arbovirus vector.</title>
        <authorList>
            <person name="Nene V."/>
            <person name="Wortman J.R."/>
            <person name="Lawson D."/>
            <person name="Haas B."/>
            <person name="Kodira C."/>
            <person name="Tu Z.J."/>
            <person name="Loftus B."/>
            <person name="Xi Z."/>
            <person name="Megy K."/>
            <person name="Grabherr M."/>
            <person name="Ren Q."/>
            <person name="Zdobnov E.M."/>
            <person name="Lobo N.F."/>
            <person name="Campbell K.S."/>
            <person name="Brown S.E."/>
            <person name="Bonaldo M.F."/>
            <person name="Zhu J."/>
            <person name="Sinkins S.P."/>
            <person name="Hogenkamp D.G."/>
            <person name="Amedeo P."/>
            <person name="Arensburger P."/>
            <person name="Atkinson P.W."/>
            <person name="Bidwell S."/>
            <person name="Biedler J."/>
            <person name="Birney E."/>
            <person name="Bruggner R.V."/>
            <person name="Costas J."/>
            <person name="Coy M.R."/>
            <person name="Crabtree J."/>
            <person name="Crawford M."/>
            <person name="Debruyn B."/>
            <person name="Decaprio D."/>
            <person name="Eiglmeier K."/>
            <person name="Eisenstadt E."/>
            <person name="El-Dorry H."/>
            <person name="Gelbart W.M."/>
            <person name="Gomes S.L."/>
            <person name="Hammond M."/>
            <person name="Hannick L.I."/>
            <person name="Hogan J.R."/>
            <person name="Holmes M.H."/>
            <person name="Jaffe D."/>
            <person name="Johnston J.S."/>
            <person name="Kennedy R.C."/>
            <person name="Koo H."/>
            <person name="Kravitz S."/>
            <person name="Kriventseva E.V."/>
            <person name="Kulp D."/>
            <person name="Labutti K."/>
            <person name="Lee E."/>
            <person name="Li S."/>
            <person name="Lovin D.D."/>
            <person name="Mao C."/>
            <person name="Mauceli E."/>
            <person name="Menck C.F."/>
            <person name="Miller J.R."/>
            <person name="Montgomery P."/>
            <person name="Mori A."/>
            <person name="Nascimento A.L."/>
            <person name="Naveira H.F."/>
            <person name="Nusbaum C."/>
            <person name="O'leary S."/>
            <person name="Orvis J."/>
            <person name="Pertea M."/>
            <person name="Quesneville H."/>
            <person name="Reidenbach K.R."/>
            <person name="Rogers Y.H."/>
            <person name="Roth C.W."/>
            <person name="Schneider J.R."/>
            <person name="Schatz M."/>
            <person name="Shumway M."/>
            <person name="Stanke M."/>
            <person name="Stinson E.O."/>
            <person name="Tubio J.M."/>
            <person name="Vanzee J.P."/>
            <person name="Verjovski-Almeida S."/>
            <person name="Werner D."/>
            <person name="White O."/>
            <person name="Wyder S."/>
            <person name="Zeng Q."/>
            <person name="Zhao Q."/>
            <person name="Zhao Y."/>
            <person name="Hill C.A."/>
            <person name="Raikhel A.S."/>
            <person name="Soares M.B."/>
            <person name="Knudson D.L."/>
            <person name="Lee N.H."/>
            <person name="Galagan J."/>
            <person name="Salzberg S.L."/>
            <person name="Paulsen I.T."/>
            <person name="Dimopoulos G."/>
            <person name="Collins F.H."/>
            <person name="Birren B."/>
            <person name="Fraser-Liggett C.M."/>
            <person name="Severson D.W."/>
        </authorList>
    </citation>
    <scope>NUCLEOTIDE SEQUENCE [LARGE SCALE GENOMIC DNA]</scope>
    <source>
        <strain evidence="1">Liverpool</strain>
    </source>
</reference>
<dbReference type="PaxDb" id="7159-AAEL004079-PA"/>
<evidence type="ECO:0000313" key="2">
    <source>
        <dbReference type="Proteomes" id="UP000682892"/>
    </source>
</evidence>
<accession>Q17DR8</accession>
<gene>
    <name evidence="1" type="ORF">AaeL_AAEL004079</name>
</gene>
<dbReference type="HOGENOM" id="CLU_2887632_0_0_1"/>
<organism evidence="1 2">
    <name type="scientific">Aedes aegypti</name>
    <name type="common">Yellowfever mosquito</name>
    <name type="synonym">Culex aegypti</name>
    <dbReference type="NCBI Taxonomy" id="7159"/>
    <lineage>
        <taxon>Eukaryota</taxon>
        <taxon>Metazoa</taxon>
        <taxon>Ecdysozoa</taxon>
        <taxon>Arthropoda</taxon>
        <taxon>Hexapoda</taxon>
        <taxon>Insecta</taxon>
        <taxon>Pterygota</taxon>
        <taxon>Neoptera</taxon>
        <taxon>Endopterygota</taxon>
        <taxon>Diptera</taxon>
        <taxon>Nematocera</taxon>
        <taxon>Culicoidea</taxon>
        <taxon>Culicidae</taxon>
        <taxon>Culicinae</taxon>
        <taxon>Aedini</taxon>
        <taxon>Aedes</taxon>
        <taxon>Stegomyia</taxon>
    </lineage>
</organism>